<name>A0A284RMP2_ARMOS</name>
<evidence type="ECO:0000256" key="2">
    <source>
        <dbReference type="SAM" id="MobiDB-lite"/>
    </source>
</evidence>
<dbReference type="OMA" id="EIDINDH"/>
<dbReference type="PROSITE" id="PS51767">
    <property type="entry name" value="PEPTIDASE_A1"/>
    <property type="match status" value="1"/>
</dbReference>
<dbReference type="InterPro" id="IPR033121">
    <property type="entry name" value="PEPTIDASE_A1"/>
</dbReference>
<evidence type="ECO:0000259" key="4">
    <source>
        <dbReference type="PROSITE" id="PS51767"/>
    </source>
</evidence>
<evidence type="ECO:0000313" key="6">
    <source>
        <dbReference type="Proteomes" id="UP000219338"/>
    </source>
</evidence>
<dbReference type="PANTHER" id="PTHR47966:SF57">
    <property type="entry name" value="PEPTIDASE A1 DOMAIN-CONTAINING PROTEIN"/>
    <property type="match status" value="1"/>
</dbReference>
<feature type="region of interest" description="Disordered" evidence="2">
    <location>
        <begin position="661"/>
        <end position="718"/>
    </location>
</feature>
<dbReference type="Gene3D" id="2.40.70.10">
    <property type="entry name" value="Acid Proteases"/>
    <property type="match status" value="1"/>
</dbReference>
<dbReference type="AlphaFoldDB" id="A0A284RMP2"/>
<protein>
    <recommendedName>
        <fullName evidence="4">Peptidase A1 domain-containing protein</fullName>
    </recommendedName>
</protein>
<accession>A0A284RMP2</accession>
<dbReference type="InterPro" id="IPR001461">
    <property type="entry name" value="Aspartic_peptidase_A1"/>
</dbReference>
<gene>
    <name evidence="5" type="ORF">ARMOST_13424</name>
</gene>
<proteinExistence type="inferred from homology"/>
<dbReference type="GO" id="GO:0004190">
    <property type="term" value="F:aspartic-type endopeptidase activity"/>
    <property type="evidence" value="ECO:0007669"/>
    <property type="project" value="InterPro"/>
</dbReference>
<dbReference type="GO" id="GO:0006508">
    <property type="term" value="P:proteolysis"/>
    <property type="evidence" value="ECO:0007669"/>
    <property type="project" value="InterPro"/>
</dbReference>
<comment type="similarity">
    <text evidence="1">Belongs to the peptidase A1 family.</text>
</comment>
<feature type="compositionally biased region" description="Basic and acidic residues" evidence="2">
    <location>
        <begin position="686"/>
        <end position="700"/>
    </location>
</feature>
<evidence type="ECO:0000256" key="1">
    <source>
        <dbReference type="ARBA" id="ARBA00007447"/>
    </source>
</evidence>
<dbReference type="EMBL" id="FUEG01000011">
    <property type="protein sequence ID" value="SJL10042.1"/>
    <property type="molecule type" value="Genomic_DNA"/>
</dbReference>
<feature type="domain" description="Peptidase A1" evidence="4">
    <location>
        <begin position="117"/>
        <end position="478"/>
    </location>
</feature>
<keyword evidence="3" id="KW-1133">Transmembrane helix</keyword>
<reference evidence="6" key="1">
    <citation type="journal article" date="2017" name="Nat. Ecol. Evol.">
        <title>Genome expansion and lineage-specific genetic innovations in the forest pathogenic fungi Armillaria.</title>
        <authorList>
            <person name="Sipos G."/>
            <person name="Prasanna A.N."/>
            <person name="Walter M.C."/>
            <person name="O'Connor E."/>
            <person name="Balint B."/>
            <person name="Krizsan K."/>
            <person name="Kiss B."/>
            <person name="Hess J."/>
            <person name="Varga T."/>
            <person name="Slot J."/>
            <person name="Riley R."/>
            <person name="Boka B."/>
            <person name="Rigling D."/>
            <person name="Barry K."/>
            <person name="Lee J."/>
            <person name="Mihaltcheva S."/>
            <person name="LaButti K."/>
            <person name="Lipzen A."/>
            <person name="Waldron R."/>
            <person name="Moloney N.M."/>
            <person name="Sperisen C."/>
            <person name="Kredics L."/>
            <person name="Vagvoelgyi C."/>
            <person name="Patrignani A."/>
            <person name="Fitzpatrick D."/>
            <person name="Nagy I."/>
            <person name="Doyle S."/>
            <person name="Anderson J.B."/>
            <person name="Grigoriev I.V."/>
            <person name="Gueldener U."/>
            <person name="Muensterkoetter M."/>
            <person name="Nagy L.G."/>
        </authorList>
    </citation>
    <scope>NUCLEOTIDE SEQUENCE [LARGE SCALE GENOMIC DNA]</scope>
    <source>
        <strain evidence="6">C18/9</strain>
    </source>
</reference>
<dbReference type="SUPFAM" id="SSF50630">
    <property type="entry name" value="Acid proteases"/>
    <property type="match status" value="1"/>
</dbReference>
<dbReference type="InterPro" id="IPR021109">
    <property type="entry name" value="Peptidase_aspartic_dom_sf"/>
</dbReference>
<keyword evidence="6" id="KW-1185">Reference proteome</keyword>
<organism evidence="5 6">
    <name type="scientific">Armillaria ostoyae</name>
    <name type="common">Armillaria root rot fungus</name>
    <dbReference type="NCBI Taxonomy" id="47428"/>
    <lineage>
        <taxon>Eukaryota</taxon>
        <taxon>Fungi</taxon>
        <taxon>Dikarya</taxon>
        <taxon>Basidiomycota</taxon>
        <taxon>Agaricomycotina</taxon>
        <taxon>Agaricomycetes</taxon>
        <taxon>Agaricomycetidae</taxon>
        <taxon>Agaricales</taxon>
        <taxon>Marasmiineae</taxon>
        <taxon>Physalacriaceae</taxon>
        <taxon>Armillaria</taxon>
    </lineage>
</organism>
<dbReference type="OrthoDB" id="2747330at2759"/>
<evidence type="ECO:0000256" key="3">
    <source>
        <dbReference type="SAM" id="Phobius"/>
    </source>
</evidence>
<evidence type="ECO:0000313" key="5">
    <source>
        <dbReference type="EMBL" id="SJL10042.1"/>
    </source>
</evidence>
<feature type="transmembrane region" description="Helical" evidence="3">
    <location>
        <begin position="531"/>
        <end position="553"/>
    </location>
</feature>
<keyword evidence="3" id="KW-0812">Transmembrane</keyword>
<sequence>MSFLSQHAGGNVYPTGFTLNMRFNLQPPINNGNFKLQQAVILPRIDIFQFNSAPNIVNTRQYMFHVLWSSHAVPRSSSLTLPHQMPLWKGKQRQEARDDDGVLLPLNYVGSSAFDAFVFHLSPHIFDLKHHSVQVLLIAPPSWIIETEPERPSRHRLSRSVVSVDRLRIMLKLPPLRFKPNVTGTVVWEEIDINDHFTIGSQALAAATSVIDEPLGSRFSGVLGLSPPSNSRITTLIPATDSDAPDGATFSSNIFTSSSVSSTNQFMGLLMTRPDGGVLGGRRPLLGVAKHPEKSDLPEWLEGSLDSIEYTRPVTSTSNLGVNMGTTLWKVTVQGVSVWVDGQERVVTLPSTARGTTAVLDSGVPVILTTKAIADGIYGAVGIGPGADGQYYIPCKTPLNMTLTLKMSSKPVVYSVHPLDLTTLQSKNAGDTNTCVGLIQASDSSISTANAGDMILGVAFLRNVYMVLGFDGAVGTNGKGDNSGYQLGLMGLTVPGVAMSEFNTVRVDGMGLDGASGSSVKSSGGSGGLKIGYSALIGVGSFFALAFLMFGLWRWTMWRRERNQINGGIGGNSAIEMAIAADLGRGENQPKKQSWWGRLRNGKHGPGAYQLADLEISEDEKRRRRFEEYMTRTERERMLSEYTVNSDITKVGDYDGWKGEFGEASDPWDPATQLDWGQGHKGSHGKGRELEVDSDSEREQLLSSEGGRTHTHATAGPP</sequence>
<dbReference type="STRING" id="47428.A0A284RMP2"/>
<dbReference type="PANTHER" id="PTHR47966">
    <property type="entry name" value="BETA-SITE APP-CLEAVING ENZYME, ISOFORM A-RELATED"/>
    <property type="match status" value="1"/>
</dbReference>
<dbReference type="Proteomes" id="UP000219338">
    <property type="component" value="Unassembled WGS sequence"/>
</dbReference>
<keyword evidence="3" id="KW-0472">Membrane</keyword>
<dbReference type="Pfam" id="PF00026">
    <property type="entry name" value="Asp"/>
    <property type="match status" value="1"/>
</dbReference>